<dbReference type="PANTHER" id="PTHR15337">
    <property type="entry name" value="ANTERIOR GRADIENT PROTEIN-RELATED"/>
    <property type="match status" value="1"/>
</dbReference>
<dbReference type="Proteomes" id="UP001158067">
    <property type="component" value="Unassembled WGS sequence"/>
</dbReference>
<dbReference type="SUPFAM" id="SSF52833">
    <property type="entry name" value="Thioredoxin-like"/>
    <property type="match status" value="1"/>
</dbReference>
<keyword evidence="1 3" id="KW-0732">Signal</keyword>
<dbReference type="CDD" id="cd02947">
    <property type="entry name" value="TRX_family"/>
    <property type="match status" value="1"/>
</dbReference>
<comment type="caution">
    <text evidence="5">The sequence shown here is derived from an EMBL/GenBank/DDBJ whole genome shotgun (WGS) entry which is preliminary data.</text>
</comment>
<dbReference type="RefSeq" id="WP_283432235.1">
    <property type="nucleotide sequence ID" value="NZ_FXUG01000004.1"/>
</dbReference>
<dbReference type="InterPro" id="IPR013766">
    <property type="entry name" value="Thioredoxin_domain"/>
</dbReference>
<keyword evidence="6" id="KW-1185">Reference proteome</keyword>
<dbReference type="InterPro" id="IPR017937">
    <property type="entry name" value="Thioredoxin_CS"/>
</dbReference>
<sequence length="147" mass="16153">MLSLFMGLTLAVVTSGAAATQSGTNQSVVSKNQNYTLAYKKSVEEHKPLMVVVSAGYCPACDVLKKTTIANMERSGELDAVSVAVVDRDAEPELAKQLMANEKMVPQIIFFTRTEDGRWSRKRLKGYQPVQPVRNLLRVVTSMTGRS</sequence>
<gene>
    <name evidence="5" type="ORF">SAMN06265222_10442</name>
</gene>
<proteinExistence type="predicted"/>
<accession>A0ABY1PYH8</accession>
<feature type="domain" description="Thioredoxin" evidence="4">
    <location>
        <begin position="38"/>
        <end position="115"/>
    </location>
</feature>
<dbReference type="PROSITE" id="PS00194">
    <property type="entry name" value="THIOREDOXIN_1"/>
    <property type="match status" value="1"/>
</dbReference>
<reference evidence="5 6" key="1">
    <citation type="submission" date="2017-05" db="EMBL/GenBank/DDBJ databases">
        <authorList>
            <person name="Varghese N."/>
            <person name="Submissions S."/>
        </authorList>
    </citation>
    <scope>NUCLEOTIDE SEQUENCE [LARGE SCALE GENOMIC DNA]</scope>
    <source>
        <strain evidence="5 6">DSM 25457</strain>
    </source>
</reference>
<organism evidence="5 6">
    <name type="scientific">Neorhodopirellula lusitana</name>
    <dbReference type="NCBI Taxonomy" id="445327"/>
    <lineage>
        <taxon>Bacteria</taxon>
        <taxon>Pseudomonadati</taxon>
        <taxon>Planctomycetota</taxon>
        <taxon>Planctomycetia</taxon>
        <taxon>Pirellulales</taxon>
        <taxon>Pirellulaceae</taxon>
        <taxon>Neorhodopirellula</taxon>
    </lineage>
</organism>
<evidence type="ECO:0000256" key="3">
    <source>
        <dbReference type="SAM" id="SignalP"/>
    </source>
</evidence>
<evidence type="ECO:0000313" key="5">
    <source>
        <dbReference type="EMBL" id="SMP53043.1"/>
    </source>
</evidence>
<evidence type="ECO:0000259" key="4">
    <source>
        <dbReference type="Pfam" id="PF00085"/>
    </source>
</evidence>
<protein>
    <submittedName>
        <fullName evidence="5">Thioredoxin-like</fullName>
    </submittedName>
</protein>
<keyword evidence="2" id="KW-0676">Redox-active center</keyword>
<evidence type="ECO:0000256" key="1">
    <source>
        <dbReference type="ARBA" id="ARBA00022729"/>
    </source>
</evidence>
<dbReference type="Pfam" id="PF00085">
    <property type="entry name" value="Thioredoxin"/>
    <property type="match status" value="1"/>
</dbReference>
<evidence type="ECO:0000256" key="2">
    <source>
        <dbReference type="ARBA" id="ARBA00023284"/>
    </source>
</evidence>
<dbReference type="InterPro" id="IPR036249">
    <property type="entry name" value="Thioredoxin-like_sf"/>
</dbReference>
<name>A0ABY1PYH8_9BACT</name>
<dbReference type="EMBL" id="FXUG01000004">
    <property type="protein sequence ID" value="SMP53043.1"/>
    <property type="molecule type" value="Genomic_DNA"/>
</dbReference>
<dbReference type="Gene3D" id="3.40.30.10">
    <property type="entry name" value="Glutaredoxin"/>
    <property type="match status" value="1"/>
</dbReference>
<evidence type="ECO:0000313" key="6">
    <source>
        <dbReference type="Proteomes" id="UP001158067"/>
    </source>
</evidence>
<feature type="signal peptide" evidence="3">
    <location>
        <begin position="1"/>
        <end position="19"/>
    </location>
</feature>
<dbReference type="InterPro" id="IPR051099">
    <property type="entry name" value="AGR/TXD"/>
</dbReference>
<dbReference type="PANTHER" id="PTHR15337:SF11">
    <property type="entry name" value="THIOREDOXIN DOMAIN-CONTAINING PROTEIN"/>
    <property type="match status" value="1"/>
</dbReference>
<feature type="chain" id="PRO_5045188205" evidence="3">
    <location>
        <begin position="20"/>
        <end position="147"/>
    </location>
</feature>